<dbReference type="EMBL" id="UINC01000726">
    <property type="protein sequence ID" value="SUZ60199.1"/>
    <property type="molecule type" value="Genomic_DNA"/>
</dbReference>
<dbReference type="SUPFAM" id="SSF50891">
    <property type="entry name" value="Cyclophilin-like"/>
    <property type="match status" value="1"/>
</dbReference>
<dbReference type="Gene3D" id="2.40.100.10">
    <property type="entry name" value="Cyclophilin-like"/>
    <property type="match status" value="1"/>
</dbReference>
<dbReference type="GO" id="GO:0003755">
    <property type="term" value="F:peptidyl-prolyl cis-trans isomerase activity"/>
    <property type="evidence" value="ECO:0007669"/>
    <property type="project" value="UniProtKB-KW"/>
</dbReference>
<sequence>MRLQTLAALSLTVLFLWPLDGSGQTEGPTLVTIATGLGDIEISIDTARAPNTAANFLRYVTGRHYDGGEFFRTVTLDNQPNNEVKIEVIQARINSERIEDRFEAIPLERTDATGIYHIDGAISMARGAPNSATSSFFICIGNQPSLDFGGARNPDGQGFAAFGRVTRGQDVVRLIQQQSASGQQLEPAIQIDSVTVTRQE</sequence>
<accession>A0A381P1F9</accession>
<dbReference type="PANTHER" id="PTHR43246">
    <property type="entry name" value="PEPTIDYL-PROLYL CIS-TRANS ISOMERASE CYP38, CHLOROPLASTIC"/>
    <property type="match status" value="1"/>
</dbReference>
<keyword evidence="3" id="KW-0413">Isomerase</keyword>
<dbReference type="InterPro" id="IPR029000">
    <property type="entry name" value="Cyclophilin-like_dom_sf"/>
</dbReference>
<keyword evidence="2" id="KW-0697">Rotamase</keyword>
<evidence type="ECO:0000256" key="1">
    <source>
        <dbReference type="ARBA" id="ARBA00013194"/>
    </source>
</evidence>
<name>A0A381P1F9_9ZZZZ</name>
<reference evidence="5" key="1">
    <citation type="submission" date="2018-05" db="EMBL/GenBank/DDBJ databases">
        <authorList>
            <person name="Lanie J.A."/>
            <person name="Ng W.-L."/>
            <person name="Kazmierczak K.M."/>
            <person name="Andrzejewski T.M."/>
            <person name="Davidsen T.M."/>
            <person name="Wayne K.J."/>
            <person name="Tettelin H."/>
            <person name="Glass J.I."/>
            <person name="Rusch D."/>
            <person name="Podicherti R."/>
            <person name="Tsui H.-C.T."/>
            <person name="Winkler M.E."/>
        </authorList>
    </citation>
    <scope>NUCLEOTIDE SEQUENCE</scope>
</reference>
<evidence type="ECO:0000259" key="4">
    <source>
        <dbReference type="PROSITE" id="PS50072"/>
    </source>
</evidence>
<feature type="domain" description="PPIase cyclophilin-type" evidence="4">
    <location>
        <begin position="37"/>
        <end position="198"/>
    </location>
</feature>
<dbReference type="InterPro" id="IPR002130">
    <property type="entry name" value="Cyclophilin-type_PPIase_dom"/>
</dbReference>
<dbReference type="PROSITE" id="PS50072">
    <property type="entry name" value="CSA_PPIASE_2"/>
    <property type="match status" value="1"/>
</dbReference>
<dbReference type="Pfam" id="PF00160">
    <property type="entry name" value="Pro_isomerase"/>
    <property type="match status" value="1"/>
</dbReference>
<dbReference type="EC" id="5.2.1.8" evidence="1"/>
<proteinExistence type="predicted"/>
<evidence type="ECO:0000313" key="5">
    <source>
        <dbReference type="EMBL" id="SUZ60199.1"/>
    </source>
</evidence>
<organism evidence="5">
    <name type="scientific">marine metagenome</name>
    <dbReference type="NCBI Taxonomy" id="408172"/>
    <lineage>
        <taxon>unclassified sequences</taxon>
        <taxon>metagenomes</taxon>
        <taxon>ecological metagenomes</taxon>
    </lineage>
</organism>
<dbReference type="AlphaFoldDB" id="A0A381P1F9"/>
<protein>
    <recommendedName>
        <fullName evidence="1">peptidylprolyl isomerase</fullName>
        <ecNumber evidence="1">5.2.1.8</ecNumber>
    </recommendedName>
</protein>
<evidence type="ECO:0000256" key="2">
    <source>
        <dbReference type="ARBA" id="ARBA00023110"/>
    </source>
</evidence>
<gene>
    <name evidence="5" type="ORF">METZ01_LOCUS13053</name>
</gene>
<evidence type="ECO:0000256" key="3">
    <source>
        <dbReference type="ARBA" id="ARBA00023235"/>
    </source>
</evidence>
<dbReference type="InterPro" id="IPR044665">
    <property type="entry name" value="E_coli_cyclophilin_A-like"/>
</dbReference>